<accession>A0A831LI45</accession>
<dbReference type="GO" id="GO:0015940">
    <property type="term" value="P:pantothenate biosynthetic process"/>
    <property type="evidence" value="ECO:0007669"/>
    <property type="project" value="UniProtKB-UniPathway"/>
</dbReference>
<dbReference type="PANTHER" id="PTHR21299">
    <property type="entry name" value="CYTIDYLATE KINASE/PANTOATE-BETA-ALANINE LIGASE"/>
    <property type="match status" value="1"/>
</dbReference>
<reference evidence="9" key="1">
    <citation type="journal article" date="2020" name="mSystems">
        <title>Genome- and Community-Level Interaction Insights into Carbon Utilization and Element Cycling Functions of Hydrothermarchaeota in Hydrothermal Sediment.</title>
        <authorList>
            <person name="Zhou Z."/>
            <person name="Liu Y."/>
            <person name="Xu W."/>
            <person name="Pan J."/>
            <person name="Luo Z.H."/>
            <person name="Li M."/>
        </authorList>
    </citation>
    <scope>NUCLEOTIDE SEQUENCE [LARGE SCALE GENOMIC DNA]</scope>
    <source>
        <strain evidence="9">SpSt-1220</strain>
    </source>
</reference>
<comment type="similarity">
    <text evidence="2">Belongs to the pantothenate synthetase family.</text>
</comment>
<dbReference type="Gene3D" id="3.40.50.620">
    <property type="entry name" value="HUPs"/>
    <property type="match status" value="1"/>
</dbReference>
<organism evidence="9">
    <name type="scientific">Geoalkalibacter subterraneus</name>
    <dbReference type="NCBI Taxonomy" id="483547"/>
    <lineage>
        <taxon>Bacteria</taxon>
        <taxon>Pseudomonadati</taxon>
        <taxon>Thermodesulfobacteriota</taxon>
        <taxon>Desulfuromonadia</taxon>
        <taxon>Desulfuromonadales</taxon>
        <taxon>Geoalkalibacteraceae</taxon>
        <taxon>Geoalkalibacter</taxon>
    </lineage>
</organism>
<dbReference type="InterPro" id="IPR003721">
    <property type="entry name" value="Pantoate_ligase"/>
</dbReference>
<evidence type="ECO:0000256" key="3">
    <source>
        <dbReference type="ARBA" id="ARBA00012219"/>
    </source>
</evidence>
<evidence type="ECO:0000256" key="2">
    <source>
        <dbReference type="ARBA" id="ARBA00009256"/>
    </source>
</evidence>
<gene>
    <name evidence="9" type="ORF">ENN94_05745</name>
</gene>
<comment type="catalytic activity">
    <reaction evidence="8">
        <text>(R)-pantoate + beta-alanine + ATP = (R)-pantothenate + AMP + diphosphate + H(+)</text>
        <dbReference type="Rhea" id="RHEA:10912"/>
        <dbReference type="ChEBI" id="CHEBI:15378"/>
        <dbReference type="ChEBI" id="CHEBI:15980"/>
        <dbReference type="ChEBI" id="CHEBI:29032"/>
        <dbReference type="ChEBI" id="CHEBI:30616"/>
        <dbReference type="ChEBI" id="CHEBI:33019"/>
        <dbReference type="ChEBI" id="CHEBI:57966"/>
        <dbReference type="ChEBI" id="CHEBI:456215"/>
        <dbReference type="EC" id="6.3.2.1"/>
    </reaction>
</comment>
<dbReference type="PANTHER" id="PTHR21299:SF1">
    <property type="entry name" value="PANTOATE--BETA-ALANINE LIGASE"/>
    <property type="match status" value="1"/>
</dbReference>
<dbReference type="EMBL" id="DSDO01000392">
    <property type="protein sequence ID" value="HDR47189.1"/>
    <property type="molecule type" value="Genomic_DNA"/>
</dbReference>
<dbReference type="FunFam" id="3.30.1300.10:FF:000001">
    <property type="entry name" value="Pantothenate synthetase"/>
    <property type="match status" value="1"/>
</dbReference>
<evidence type="ECO:0000256" key="5">
    <source>
        <dbReference type="ARBA" id="ARBA00022655"/>
    </source>
</evidence>
<sequence>LCGRSRPGHFRGVTTVVAKLFAIVQPHIAFFGNKDFQQLAVIRRMTTDLNFPVDVRGLPIVREEDGLAMSSRNVNLSATQRRQALSLFKSIELAESLVRKGETRSVTLIDAIRSRIEQEPDAQIDYVQICDQDSLQDVEEVNGRSVLLLAVKIGDTRLIDNYHFASTFDAA</sequence>
<evidence type="ECO:0000313" key="9">
    <source>
        <dbReference type="EMBL" id="HDR47189.1"/>
    </source>
</evidence>
<dbReference type="InterPro" id="IPR042176">
    <property type="entry name" value="Pantoate_ligase_C"/>
</dbReference>
<feature type="non-terminal residue" evidence="9">
    <location>
        <position position="1"/>
    </location>
</feature>
<dbReference type="Pfam" id="PF02569">
    <property type="entry name" value="Pantoate_ligase"/>
    <property type="match status" value="1"/>
</dbReference>
<dbReference type="Proteomes" id="UP000886162">
    <property type="component" value="Unassembled WGS sequence"/>
</dbReference>
<comment type="pathway">
    <text evidence="1">Cofactor biosynthesis; (R)-pantothenate biosynthesis; (R)-pantothenate from (R)-pantoate and beta-alanine: step 1/1.</text>
</comment>
<dbReference type="InterPro" id="IPR014729">
    <property type="entry name" value="Rossmann-like_a/b/a_fold"/>
</dbReference>
<keyword evidence="5" id="KW-0566">Pantothenate biosynthesis</keyword>
<proteinExistence type="inferred from homology"/>
<comment type="caution">
    <text evidence="9">The sequence shown here is derived from an EMBL/GenBank/DDBJ whole genome shotgun (WGS) entry which is preliminary data.</text>
</comment>
<dbReference type="GO" id="GO:0005524">
    <property type="term" value="F:ATP binding"/>
    <property type="evidence" value="ECO:0007669"/>
    <property type="project" value="UniProtKB-KW"/>
</dbReference>
<dbReference type="GO" id="GO:0005829">
    <property type="term" value="C:cytosol"/>
    <property type="evidence" value="ECO:0007669"/>
    <property type="project" value="TreeGrafter"/>
</dbReference>
<dbReference type="Gene3D" id="3.30.1300.10">
    <property type="entry name" value="Pantoate-beta-alanine ligase, C-terminal domain"/>
    <property type="match status" value="1"/>
</dbReference>
<dbReference type="UniPathway" id="UPA00028">
    <property type="reaction ID" value="UER00005"/>
</dbReference>
<evidence type="ECO:0000256" key="4">
    <source>
        <dbReference type="ARBA" id="ARBA00022598"/>
    </source>
</evidence>
<evidence type="ECO:0000256" key="8">
    <source>
        <dbReference type="ARBA" id="ARBA00048258"/>
    </source>
</evidence>
<dbReference type="GO" id="GO:0004592">
    <property type="term" value="F:pantoate-beta-alanine ligase activity"/>
    <property type="evidence" value="ECO:0007669"/>
    <property type="project" value="UniProtKB-EC"/>
</dbReference>
<keyword evidence="7" id="KW-0067">ATP-binding</keyword>
<dbReference type="EC" id="6.3.2.1" evidence="3"/>
<keyword evidence="4 9" id="KW-0436">Ligase</keyword>
<evidence type="ECO:0000256" key="6">
    <source>
        <dbReference type="ARBA" id="ARBA00022741"/>
    </source>
</evidence>
<protein>
    <recommendedName>
        <fullName evidence="3">pantoate--beta-alanine ligase (AMP-forming)</fullName>
        <ecNumber evidence="3">6.3.2.1</ecNumber>
    </recommendedName>
</protein>
<dbReference type="AlphaFoldDB" id="A0A831LI45"/>
<name>A0A831LI45_9BACT</name>
<dbReference type="SUPFAM" id="SSF52374">
    <property type="entry name" value="Nucleotidylyl transferase"/>
    <property type="match status" value="1"/>
</dbReference>
<evidence type="ECO:0000256" key="7">
    <source>
        <dbReference type="ARBA" id="ARBA00022840"/>
    </source>
</evidence>
<evidence type="ECO:0000256" key="1">
    <source>
        <dbReference type="ARBA" id="ARBA00004990"/>
    </source>
</evidence>
<keyword evidence="6" id="KW-0547">Nucleotide-binding</keyword>